<feature type="region of interest" description="Disordered" evidence="1">
    <location>
        <begin position="76"/>
        <end position="104"/>
    </location>
</feature>
<proteinExistence type="predicted"/>
<feature type="signal peptide" evidence="2">
    <location>
        <begin position="1"/>
        <end position="22"/>
    </location>
</feature>
<reference evidence="3 4" key="1">
    <citation type="submission" date="2019-02" db="EMBL/GenBank/DDBJ databases">
        <title>Deep-cultivation of Planctomycetes and their phenomic and genomic characterization uncovers novel biology.</title>
        <authorList>
            <person name="Wiegand S."/>
            <person name="Jogler M."/>
            <person name="Boedeker C."/>
            <person name="Pinto D."/>
            <person name="Vollmers J."/>
            <person name="Rivas-Marin E."/>
            <person name="Kohn T."/>
            <person name="Peeters S.H."/>
            <person name="Heuer A."/>
            <person name="Rast P."/>
            <person name="Oberbeckmann S."/>
            <person name="Bunk B."/>
            <person name="Jeske O."/>
            <person name="Meyerdierks A."/>
            <person name="Storesund J.E."/>
            <person name="Kallscheuer N."/>
            <person name="Luecker S."/>
            <person name="Lage O.M."/>
            <person name="Pohl T."/>
            <person name="Merkel B.J."/>
            <person name="Hornburger P."/>
            <person name="Mueller R.-W."/>
            <person name="Bruemmer F."/>
            <person name="Labrenz M."/>
            <person name="Spormann A.M."/>
            <person name="Op Den Camp H."/>
            <person name="Overmann J."/>
            <person name="Amann R."/>
            <person name="Jetten M.S.M."/>
            <person name="Mascher T."/>
            <person name="Medema M.H."/>
            <person name="Devos D.P."/>
            <person name="Kaster A.-K."/>
            <person name="Ovreas L."/>
            <person name="Rohde M."/>
            <person name="Galperin M.Y."/>
            <person name="Jogler C."/>
        </authorList>
    </citation>
    <scope>NUCLEOTIDE SEQUENCE [LARGE SCALE GENOMIC DNA]</scope>
    <source>
        <strain evidence="3 4">CA13</strain>
    </source>
</reference>
<evidence type="ECO:0000256" key="1">
    <source>
        <dbReference type="SAM" id="MobiDB-lite"/>
    </source>
</evidence>
<keyword evidence="2" id="KW-0732">Signal</keyword>
<comment type="caution">
    <text evidence="3">The sequence shown here is derived from an EMBL/GenBank/DDBJ whole genome shotgun (WGS) entry which is preliminary data.</text>
</comment>
<keyword evidence="4" id="KW-1185">Reference proteome</keyword>
<evidence type="ECO:0000256" key="2">
    <source>
        <dbReference type="SAM" id="SignalP"/>
    </source>
</evidence>
<gene>
    <name evidence="3" type="ORF">CA13_42980</name>
</gene>
<feature type="region of interest" description="Disordered" evidence="1">
    <location>
        <begin position="41"/>
        <end position="64"/>
    </location>
</feature>
<evidence type="ECO:0000313" key="4">
    <source>
        <dbReference type="Proteomes" id="UP000315010"/>
    </source>
</evidence>
<feature type="chain" id="PRO_5022787029" evidence="2">
    <location>
        <begin position="23"/>
        <end position="269"/>
    </location>
</feature>
<dbReference type="EMBL" id="SJPJ01000001">
    <property type="protein sequence ID" value="TWT82835.1"/>
    <property type="molecule type" value="Genomic_DNA"/>
</dbReference>
<dbReference type="OrthoDB" id="285984at2"/>
<organism evidence="3 4">
    <name type="scientific">Novipirellula herctigrandis</name>
    <dbReference type="NCBI Taxonomy" id="2527986"/>
    <lineage>
        <taxon>Bacteria</taxon>
        <taxon>Pseudomonadati</taxon>
        <taxon>Planctomycetota</taxon>
        <taxon>Planctomycetia</taxon>
        <taxon>Pirellulales</taxon>
        <taxon>Pirellulaceae</taxon>
        <taxon>Novipirellula</taxon>
    </lineage>
</organism>
<sequence length="269" mass="28870" precursor="true">MHKFLSIVALSVAVLVVPRAYANDDLDSLLDELNFNEPQLVGDSDLSSDPASQLVSQQPTWSDPQMQLDVPQVEDQDGFSYQPLPDDSSSQAPLPIPDPESQHLVNAPSMETTNLEQPMPANHVSMGYQGAIQAQPMHGGGCGCASCQGAYRAPACGCQACDGRGCDSCFAGHRHACKQPDQYVCIPRRGPNLPTSTSLQSFRSRPCASGLWDGFAQERMKQCAKHHKHIHGMCDCAEKSQASCHLLKGPPRCPPYCTSCDSGGGGCCH</sequence>
<accession>A0A5C5Z6I9</accession>
<protein>
    <submittedName>
        <fullName evidence="3">Uncharacterized protein</fullName>
    </submittedName>
</protein>
<dbReference type="RefSeq" id="WP_146399593.1">
    <property type="nucleotide sequence ID" value="NZ_SJPJ01000001.1"/>
</dbReference>
<evidence type="ECO:0000313" key="3">
    <source>
        <dbReference type="EMBL" id="TWT82835.1"/>
    </source>
</evidence>
<name>A0A5C5Z6I9_9BACT</name>
<feature type="compositionally biased region" description="Polar residues" evidence="1">
    <location>
        <begin position="45"/>
        <end position="64"/>
    </location>
</feature>
<dbReference type="AlphaFoldDB" id="A0A5C5Z6I9"/>
<dbReference type="Proteomes" id="UP000315010">
    <property type="component" value="Unassembled WGS sequence"/>
</dbReference>